<comment type="caution">
    <text evidence="7">The sequence shown here is derived from an EMBL/GenBank/DDBJ whole genome shotgun (WGS) entry which is preliminary data.</text>
</comment>
<dbReference type="RefSeq" id="WP_189974842.1">
    <property type="nucleotide sequence ID" value="NZ_BMUL01000001.1"/>
</dbReference>
<dbReference type="EMBL" id="BMUL01000001">
    <property type="protein sequence ID" value="GHA66655.1"/>
    <property type="molecule type" value="Genomic_DNA"/>
</dbReference>
<evidence type="ECO:0000259" key="6">
    <source>
        <dbReference type="PROSITE" id="PS50943"/>
    </source>
</evidence>
<name>A0A918SR70_9ACTN</name>
<evidence type="ECO:0000256" key="3">
    <source>
        <dbReference type="ARBA" id="ARBA00023125"/>
    </source>
</evidence>
<dbReference type="CDD" id="cd00093">
    <property type="entry name" value="HTH_XRE"/>
    <property type="match status" value="1"/>
</dbReference>
<feature type="domain" description="HTH cro/C1-type" evidence="6">
    <location>
        <begin position="25"/>
        <end position="59"/>
    </location>
</feature>
<keyword evidence="3" id="KW-0238">DNA-binding</keyword>
<keyword evidence="1" id="KW-0805">Transcription regulation</keyword>
<reference evidence="7" key="2">
    <citation type="submission" date="2020-09" db="EMBL/GenBank/DDBJ databases">
        <authorList>
            <person name="Sun Q."/>
            <person name="Ohkuma M."/>
        </authorList>
    </citation>
    <scope>NUCLEOTIDE SEQUENCE</scope>
    <source>
        <strain evidence="7">JCM 4518</strain>
    </source>
</reference>
<evidence type="ECO:0000313" key="7">
    <source>
        <dbReference type="EMBL" id="GHA66655.1"/>
    </source>
</evidence>
<feature type="compositionally biased region" description="Basic and acidic residues" evidence="5">
    <location>
        <begin position="114"/>
        <end position="123"/>
    </location>
</feature>
<dbReference type="Pfam" id="PF01381">
    <property type="entry name" value="HTH_3"/>
    <property type="match status" value="1"/>
</dbReference>
<evidence type="ECO:0000256" key="1">
    <source>
        <dbReference type="ARBA" id="ARBA00023015"/>
    </source>
</evidence>
<dbReference type="PANTHER" id="PTHR43133:SF8">
    <property type="entry name" value="RNA POLYMERASE SIGMA FACTOR HI_1459-RELATED"/>
    <property type="match status" value="1"/>
</dbReference>
<keyword evidence="4" id="KW-0804">Transcription</keyword>
<dbReference type="SUPFAM" id="SSF88946">
    <property type="entry name" value="Sigma2 domain of RNA polymerase sigma factors"/>
    <property type="match status" value="1"/>
</dbReference>
<reference evidence="7" key="1">
    <citation type="journal article" date="2014" name="Int. J. Syst. Evol. Microbiol.">
        <title>Complete genome sequence of Corynebacterium casei LMG S-19264T (=DSM 44701T), isolated from a smear-ripened cheese.</title>
        <authorList>
            <consortium name="US DOE Joint Genome Institute (JGI-PGF)"/>
            <person name="Walter F."/>
            <person name="Albersmeier A."/>
            <person name="Kalinowski J."/>
            <person name="Ruckert C."/>
        </authorList>
    </citation>
    <scope>NUCLEOTIDE SEQUENCE</scope>
    <source>
        <strain evidence="7">JCM 4518</strain>
    </source>
</reference>
<dbReference type="AlphaFoldDB" id="A0A918SR70"/>
<proteinExistence type="predicted"/>
<dbReference type="PROSITE" id="PS50943">
    <property type="entry name" value="HTH_CROC1"/>
    <property type="match status" value="1"/>
</dbReference>
<dbReference type="InterPro" id="IPR039425">
    <property type="entry name" value="RNA_pol_sigma-70-like"/>
</dbReference>
<dbReference type="SUPFAM" id="SSF47413">
    <property type="entry name" value="lambda repressor-like DNA-binding domains"/>
    <property type="match status" value="1"/>
</dbReference>
<feature type="region of interest" description="Disordered" evidence="5">
    <location>
        <begin position="1"/>
        <end position="23"/>
    </location>
</feature>
<dbReference type="InterPro" id="IPR010982">
    <property type="entry name" value="Lambda_DNA-bd_dom_sf"/>
</dbReference>
<keyword evidence="2" id="KW-0731">Sigma factor</keyword>
<evidence type="ECO:0000256" key="2">
    <source>
        <dbReference type="ARBA" id="ARBA00023082"/>
    </source>
</evidence>
<dbReference type="GO" id="GO:0016987">
    <property type="term" value="F:sigma factor activity"/>
    <property type="evidence" value="ECO:0007669"/>
    <property type="project" value="UniProtKB-KW"/>
</dbReference>
<protein>
    <recommendedName>
        <fullName evidence="6">HTH cro/C1-type domain-containing protein</fullName>
    </recommendedName>
</protein>
<dbReference type="Proteomes" id="UP000644020">
    <property type="component" value="Unassembled WGS sequence"/>
</dbReference>
<keyword evidence="8" id="KW-1185">Reference proteome</keyword>
<accession>A0A918SR70</accession>
<dbReference type="GO" id="GO:0003677">
    <property type="term" value="F:DNA binding"/>
    <property type="evidence" value="ECO:0007669"/>
    <property type="project" value="UniProtKB-KW"/>
</dbReference>
<evidence type="ECO:0000256" key="5">
    <source>
        <dbReference type="SAM" id="MobiDB-lite"/>
    </source>
</evidence>
<feature type="compositionally biased region" description="Low complexity" evidence="5">
    <location>
        <begin position="9"/>
        <end position="20"/>
    </location>
</feature>
<feature type="region of interest" description="Disordered" evidence="5">
    <location>
        <begin position="381"/>
        <end position="418"/>
    </location>
</feature>
<dbReference type="InterPro" id="IPR013325">
    <property type="entry name" value="RNA_pol_sigma_r2"/>
</dbReference>
<dbReference type="InterPro" id="IPR001387">
    <property type="entry name" value="Cro/C1-type_HTH"/>
</dbReference>
<evidence type="ECO:0000313" key="8">
    <source>
        <dbReference type="Proteomes" id="UP000644020"/>
    </source>
</evidence>
<sequence>MSQPSRGGTAPPSTATALPTPKERRRLREALALSEEQVAEAVGVTKATVKAWETGRSAPRGRKREAYVRLLDGAPAGPAAPQERKPSAPPAANVRPKAAGRGTAAGAPGSPARSGERLKRAEESSGAPPGTTVPDTAAPEAAVSETAGPGPAGLTPEEAFDALYGHAAPGLVHQTHLLTGRRALSAEAVEHAFRTAWQHWPEVAVDADPVGWVRAAAYEYALSPWHRLRRAHRHPDAPPSETGPRTLLGTLLDLPAPYRRTVLLYDGLGLDLPETAAETEASTPAAANRLMYAHDEIGRRMPELADPDALRERLGALVAETPAAALPAARTVRTGSDRRLRRTTRVVVGVTAVLACVTALTALTAPTRYIPDVAPGQIVNGVPVRGGPQKLGTQDTKLRDRLRTEPNPGPERLLPFTG</sequence>
<organism evidence="7 8">
    <name type="scientific">Streptomyces termitum</name>
    <dbReference type="NCBI Taxonomy" id="67368"/>
    <lineage>
        <taxon>Bacteria</taxon>
        <taxon>Bacillati</taxon>
        <taxon>Actinomycetota</taxon>
        <taxon>Actinomycetes</taxon>
        <taxon>Kitasatosporales</taxon>
        <taxon>Streptomycetaceae</taxon>
        <taxon>Streptomyces</taxon>
    </lineage>
</organism>
<dbReference type="SMART" id="SM00530">
    <property type="entry name" value="HTH_XRE"/>
    <property type="match status" value="1"/>
</dbReference>
<dbReference type="GO" id="GO:0006352">
    <property type="term" value="P:DNA-templated transcription initiation"/>
    <property type="evidence" value="ECO:0007669"/>
    <property type="project" value="InterPro"/>
</dbReference>
<evidence type="ECO:0000256" key="4">
    <source>
        <dbReference type="ARBA" id="ARBA00023163"/>
    </source>
</evidence>
<gene>
    <name evidence="7" type="ORF">GCM10010305_05770</name>
</gene>
<feature type="compositionally biased region" description="Low complexity" evidence="5">
    <location>
        <begin position="99"/>
        <end position="113"/>
    </location>
</feature>
<dbReference type="Gene3D" id="1.10.260.40">
    <property type="entry name" value="lambda repressor-like DNA-binding domains"/>
    <property type="match status" value="1"/>
</dbReference>
<feature type="region of interest" description="Disordered" evidence="5">
    <location>
        <begin position="50"/>
        <end position="157"/>
    </location>
</feature>
<dbReference type="PANTHER" id="PTHR43133">
    <property type="entry name" value="RNA POLYMERASE ECF-TYPE SIGMA FACTO"/>
    <property type="match status" value="1"/>
</dbReference>